<dbReference type="PROSITE" id="PS50045">
    <property type="entry name" value="SIGMA54_INTERACT_4"/>
    <property type="match status" value="1"/>
</dbReference>
<dbReference type="PROSITE" id="PS00688">
    <property type="entry name" value="SIGMA54_INTERACT_3"/>
    <property type="match status" value="1"/>
</dbReference>
<dbReference type="Gene3D" id="1.10.8.60">
    <property type="match status" value="1"/>
</dbReference>
<dbReference type="SMART" id="SM00448">
    <property type="entry name" value="REC"/>
    <property type="match status" value="1"/>
</dbReference>
<dbReference type="Gene3D" id="3.40.50.2300">
    <property type="match status" value="1"/>
</dbReference>
<evidence type="ECO:0000259" key="6">
    <source>
        <dbReference type="PROSITE" id="PS50045"/>
    </source>
</evidence>
<dbReference type="GO" id="GO:0006355">
    <property type="term" value="P:regulation of DNA-templated transcription"/>
    <property type="evidence" value="ECO:0007669"/>
    <property type="project" value="InterPro"/>
</dbReference>
<dbReference type="SMART" id="SM00382">
    <property type="entry name" value="AAA"/>
    <property type="match status" value="1"/>
</dbReference>
<dbReference type="FunFam" id="3.40.50.300:FF:000006">
    <property type="entry name" value="DNA-binding transcriptional regulator NtrC"/>
    <property type="match status" value="1"/>
</dbReference>
<dbReference type="InterPro" id="IPR002197">
    <property type="entry name" value="HTH_Fis"/>
</dbReference>
<dbReference type="Gene3D" id="3.40.50.300">
    <property type="entry name" value="P-loop containing nucleotide triphosphate hydrolases"/>
    <property type="match status" value="1"/>
</dbReference>
<dbReference type="InterPro" id="IPR027417">
    <property type="entry name" value="P-loop_NTPase"/>
</dbReference>
<protein>
    <submittedName>
        <fullName evidence="8">Sigma-54-dependent Fis family transcriptional regulator</fullName>
    </submittedName>
</protein>
<dbReference type="Pfam" id="PF25601">
    <property type="entry name" value="AAA_lid_14"/>
    <property type="match status" value="1"/>
</dbReference>
<keyword evidence="9" id="KW-1185">Reference proteome</keyword>
<dbReference type="OrthoDB" id="9804019at2"/>
<dbReference type="RefSeq" id="WP_141518648.1">
    <property type="nucleotide sequence ID" value="NZ_VICE01000093.1"/>
</dbReference>
<evidence type="ECO:0000256" key="5">
    <source>
        <dbReference type="PROSITE-ProRule" id="PRU00169"/>
    </source>
</evidence>
<proteinExistence type="predicted"/>
<evidence type="ECO:0000259" key="7">
    <source>
        <dbReference type="PROSITE" id="PS50110"/>
    </source>
</evidence>
<dbReference type="Pfam" id="PF02954">
    <property type="entry name" value="HTH_8"/>
    <property type="match status" value="1"/>
</dbReference>
<dbReference type="GO" id="GO:0000160">
    <property type="term" value="P:phosphorelay signal transduction system"/>
    <property type="evidence" value="ECO:0007669"/>
    <property type="project" value="InterPro"/>
</dbReference>
<dbReference type="CDD" id="cd00156">
    <property type="entry name" value="REC"/>
    <property type="match status" value="1"/>
</dbReference>
<gene>
    <name evidence="8" type="ORF">FKV25_09940</name>
</gene>
<sequence>MPTILVIDDNPAVATALDTLFSLHDIDTLVAESPEAGLAMLAEHEVDLVVQDMNFHADTTSGDEGVALFHDIRARHPDLPVILLTAWTHLESAVELVRAGAADYLGKPWDDHKLLAAVNNLLELSETRRELARHQRSERRRRDALAGYDLRGLVYADAASERAVALACQVAPSELPVLITGPNGAGKEKYAEIVHANSTVADGPFVALNCGAIPGELIEAELFGADAGAYTGASRAREGKFEAADRGTLFLDEIGTLPPAGQVKLLRVLETGRFERLGSNRERSVKVRVVSATNADLPGMIREGRFREDLYYRLNAIEVKVPPLAERGDDILPLARHFLPAGKALTADAERALLAHAWPGNVRELRNTLQRGALLARSDTIGVDDLGLPAQERPAAATAASGDEPDRATIEAVLERHGGVMAQAANELGLSRQALYRRLDRLGIKRD</sequence>
<evidence type="ECO:0000313" key="9">
    <source>
        <dbReference type="Proteomes" id="UP000318212"/>
    </source>
</evidence>
<dbReference type="Pfam" id="PF00158">
    <property type="entry name" value="Sigma54_activat"/>
    <property type="match status" value="1"/>
</dbReference>
<feature type="modified residue" description="4-aspartylphosphate" evidence="5">
    <location>
        <position position="52"/>
    </location>
</feature>
<dbReference type="PANTHER" id="PTHR32071:SF86">
    <property type="entry name" value="TWO COMPONENT SIGNAL TRANSDUCTION SYSTEM SIGMA54-DEPENDENT RESPONSE REGULATOR FIS FAMILY"/>
    <property type="match status" value="1"/>
</dbReference>
<dbReference type="PROSITE" id="PS50110">
    <property type="entry name" value="RESPONSE_REGULATORY"/>
    <property type="match status" value="1"/>
</dbReference>
<dbReference type="InterPro" id="IPR003593">
    <property type="entry name" value="AAA+_ATPase"/>
</dbReference>
<keyword evidence="5" id="KW-0597">Phosphoprotein</keyword>
<keyword evidence="4" id="KW-0804">Transcription</keyword>
<dbReference type="PANTHER" id="PTHR32071">
    <property type="entry name" value="TRANSCRIPTIONAL REGULATORY PROTEIN"/>
    <property type="match status" value="1"/>
</dbReference>
<dbReference type="EMBL" id="VICE01000093">
    <property type="protein sequence ID" value="TQD43954.1"/>
    <property type="molecule type" value="Genomic_DNA"/>
</dbReference>
<evidence type="ECO:0000256" key="1">
    <source>
        <dbReference type="ARBA" id="ARBA00022741"/>
    </source>
</evidence>
<keyword evidence="2" id="KW-0067">ATP-binding</keyword>
<dbReference type="SUPFAM" id="SSF46689">
    <property type="entry name" value="Homeodomain-like"/>
    <property type="match status" value="1"/>
</dbReference>
<dbReference type="Pfam" id="PF00072">
    <property type="entry name" value="Response_reg"/>
    <property type="match status" value="1"/>
</dbReference>
<dbReference type="AlphaFoldDB" id="A0A508A6B5"/>
<dbReference type="SUPFAM" id="SSF52540">
    <property type="entry name" value="P-loop containing nucleoside triphosphate hydrolases"/>
    <property type="match status" value="1"/>
</dbReference>
<comment type="caution">
    <text evidence="8">The sequence shown here is derived from an EMBL/GenBank/DDBJ whole genome shotgun (WGS) entry which is preliminary data.</text>
</comment>
<reference evidence="8 9" key="1">
    <citation type="submission" date="2019-06" db="EMBL/GenBank/DDBJ databases">
        <title>Lysobacter alkalisoli sp. nov. isolated from saline soil.</title>
        <authorList>
            <person name="Sun J.-Q."/>
            <person name="Xu L."/>
        </authorList>
    </citation>
    <scope>NUCLEOTIDE SEQUENCE [LARGE SCALE GENOMIC DNA]</scope>
    <source>
        <strain evidence="8 9">JCM 31130</strain>
    </source>
</reference>
<dbReference type="InterPro" id="IPR009057">
    <property type="entry name" value="Homeodomain-like_sf"/>
</dbReference>
<keyword evidence="3" id="KW-0805">Transcription regulation</keyword>
<dbReference type="GO" id="GO:0043565">
    <property type="term" value="F:sequence-specific DNA binding"/>
    <property type="evidence" value="ECO:0007669"/>
    <property type="project" value="InterPro"/>
</dbReference>
<evidence type="ECO:0000256" key="4">
    <source>
        <dbReference type="ARBA" id="ARBA00023163"/>
    </source>
</evidence>
<evidence type="ECO:0000256" key="2">
    <source>
        <dbReference type="ARBA" id="ARBA00022840"/>
    </source>
</evidence>
<dbReference type="InterPro" id="IPR001789">
    <property type="entry name" value="Sig_transdc_resp-reg_receiver"/>
</dbReference>
<dbReference type="SUPFAM" id="SSF52172">
    <property type="entry name" value="CheY-like"/>
    <property type="match status" value="1"/>
</dbReference>
<dbReference type="Gene3D" id="1.10.10.60">
    <property type="entry name" value="Homeodomain-like"/>
    <property type="match status" value="1"/>
</dbReference>
<accession>A0A508A6B5</accession>
<name>A0A508A6B5_9GAMM</name>
<dbReference type="InterPro" id="IPR002078">
    <property type="entry name" value="Sigma_54_int"/>
</dbReference>
<evidence type="ECO:0000313" key="8">
    <source>
        <dbReference type="EMBL" id="TQD43954.1"/>
    </source>
</evidence>
<evidence type="ECO:0000256" key="3">
    <source>
        <dbReference type="ARBA" id="ARBA00023015"/>
    </source>
</evidence>
<dbReference type="InterPro" id="IPR011006">
    <property type="entry name" value="CheY-like_superfamily"/>
</dbReference>
<dbReference type="PRINTS" id="PR01590">
    <property type="entry name" value="HTHFIS"/>
</dbReference>
<dbReference type="InterPro" id="IPR025944">
    <property type="entry name" value="Sigma_54_int_dom_CS"/>
</dbReference>
<dbReference type="GO" id="GO:0005524">
    <property type="term" value="F:ATP binding"/>
    <property type="evidence" value="ECO:0007669"/>
    <property type="project" value="UniProtKB-KW"/>
</dbReference>
<dbReference type="Proteomes" id="UP000318212">
    <property type="component" value="Unassembled WGS sequence"/>
</dbReference>
<dbReference type="InterPro" id="IPR058031">
    <property type="entry name" value="AAA_lid_NorR"/>
</dbReference>
<keyword evidence="1" id="KW-0547">Nucleotide-binding</keyword>
<organism evidence="8 9">
    <name type="scientific">Marilutibacter aestuarii</name>
    <dbReference type="NCBI Taxonomy" id="1706195"/>
    <lineage>
        <taxon>Bacteria</taxon>
        <taxon>Pseudomonadati</taxon>
        <taxon>Pseudomonadota</taxon>
        <taxon>Gammaproteobacteria</taxon>
        <taxon>Lysobacterales</taxon>
        <taxon>Lysobacteraceae</taxon>
        <taxon>Marilutibacter</taxon>
    </lineage>
</organism>
<feature type="domain" description="Response regulatory" evidence="7">
    <location>
        <begin position="3"/>
        <end position="122"/>
    </location>
</feature>
<dbReference type="CDD" id="cd00009">
    <property type="entry name" value="AAA"/>
    <property type="match status" value="1"/>
</dbReference>
<feature type="domain" description="Sigma-54 factor interaction" evidence="6">
    <location>
        <begin position="153"/>
        <end position="374"/>
    </location>
</feature>